<evidence type="ECO:0000256" key="1">
    <source>
        <dbReference type="ARBA" id="ARBA00023286"/>
    </source>
</evidence>
<sequence length="693" mass="79168">MDTNVKEMNSDVENPAVEEIDRTGKIFDVLKRTIFDEHQKPYLERWNSIIVISCVFAVSLDPLFFYVVNVHQENKCLHTDKTLKIVALVMRSLTDVIFLVHLICEILDSARDKICEILYSARDKKSEPSASGTNTPKNETSKRLIQYARKIAKNVSWLSIIIDVLALLPLPQCNLRQASMEEASNLLQRSRTSEKGSSSSMGFFFFFPLSSSSGLHVGLGGKEGWGFGFSFCVFFKMRGSGYLEKRKVLNFFLLAQYLPRIYRIHLSSNNLSRTGIWAKGAFNFFLYILASHVLGAFWYFFSIQRETSCWHRACKNPSMGCMSRTFFCDNSTTPRIIALSLNESCPINVTANTTPPFDFGIFLDSLQSGNTASLDFPSKFFYSFWWGLRNLSNFGTNLKTSTYVWENLFAILISIIGLLLFLYLLGNVQTFMQLATTESEEIRRKITMKERQIEEWMVKNDLPEDLKKEIKKNIKQKLKENKDADLENLFSILPWYTKKPLKRFLFMSTLRTVPMLKEMDEKVLKMICDYLKPVLYDENSFVIRTGELLDRMIFITEGFIWTYVGGDQSRHGGGSSSGSQSSSMPTNTFKKGLFYGEKLLYWASSPSHLPISAQTVQCHTKVEAFVLMAKDLTSIVSKCSKCALWRDSNNMNHSSNNNNINVTHHGQPLLSGVESSTSSTPRIRYLKPDVRPH</sequence>
<reference evidence="6 7" key="1">
    <citation type="submission" date="2019-09" db="EMBL/GenBank/DDBJ databases">
        <authorList>
            <person name="Ou C."/>
        </authorList>
    </citation>
    <scope>NUCLEOTIDE SEQUENCE [LARGE SCALE GENOMIC DNA]</scope>
    <source>
        <strain evidence="6">S2</strain>
        <tissue evidence="6">Leaf</tissue>
    </source>
</reference>
<keyword evidence="4" id="KW-1133">Transmembrane helix</keyword>
<dbReference type="PANTHER" id="PTHR45651:SF68">
    <property type="entry name" value="ION TRANSPORT DOMAIN-CONTAINING PROTEIN"/>
    <property type="match status" value="1"/>
</dbReference>
<keyword evidence="4" id="KW-0472">Membrane</keyword>
<evidence type="ECO:0000256" key="3">
    <source>
        <dbReference type="SAM" id="MobiDB-lite"/>
    </source>
</evidence>
<comment type="caution">
    <text evidence="6">The sequence shown here is derived from an EMBL/GenBank/DDBJ whole genome shotgun (WGS) entry which is preliminary data.</text>
</comment>
<dbReference type="InterPro" id="IPR018490">
    <property type="entry name" value="cNMP-bd_dom_sf"/>
</dbReference>
<dbReference type="GO" id="GO:0034220">
    <property type="term" value="P:monoatomic ion transmembrane transport"/>
    <property type="evidence" value="ECO:0007669"/>
    <property type="project" value="UniProtKB-KW"/>
</dbReference>
<evidence type="ECO:0000256" key="4">
    <source>
        <dbReference type="SAM" id="Phobius"/>
    </source>
</evidence>
<dbReference type="EMBL" id="SMOL01000781">
    <property type="protein sequence ID" value="KAB2596820.1"/>
    <property type="molecule type" value="Genomic_DNA"/>
</dbReference>
<reference evidence="6 7" key="3">
    <citation type="submission" date="2019-11" db="EMBL/GenBank/DDBJ databases">
        <title>A de novo genome assembly of a pear dwarfing rootstock.</title>
        <authorList>
            <person name="Wang F."/>
            <person name="Wang J."/>
            <person name="Li S."/>
            <person name="Zhang Y."/>
            <person name="Fang M."/>
            <person name="Ma L."/>
            <person name="Zhao Y."/>
            <person name="Jiang S."/>
        </authorList>
    </citation>
    <scope>NUCLEOTIDE SEQUENCE [LARGE SCALE GENOMIC DNA]</scope>
    <source>
        <strain evidence="6">S2</strain>
        <tissue evidence="6">Leaf</tissue>
    </source>
</reference>
<keyword evidence="1" id="KW-1071">Ligand-gated ion channel</keyword>
<evidence type="ECO:0000256" key="2">
    <source>
        <dbReference type="ARBA" id="ARBA00023303"/>
    </source>
</evidence>
<evidence type="ECO:0000313" key="7">
    <source>
        <dbReference type="Proteomes" id="UP000327157"/>
    </source>
</evidence>
<accession>A0A5N5F6M5</accession>
<gene>
    <name evidence="6" type="ORF">D8674_032270</name>
</gene>
<dbReference type="OrthoDB" id="1150719at2759"/>
<keyword evidence="2" id="KW-0407">Ion channel</keyword>
<feature type="transmembrane region" description="Helical" evidence="4">
    <location>
        <begin position="408"/>
        <end position="426"/>
    </location>
</feature>
<keyword evidence="1" id="KW-0406">Ion transport</keyword>
<feature type="transmembrane region" description="Helical" evidence="4">
    <location>
        <begin position="284"/>
        <end position="301"/>
    </location>
</feature>
<proteinExistence type="predicted"/>
<dbReference type="SUPFAM" id="SSF51206">
    <property type="entry name" value="cAMP-binding domain-like"/>
    <property type="match status" value="1"/>
</dbReference>
<dbReference type="InterPro" id="IPR000595">
    <property type="entry name" value="cNMP-bd_dom"/>
</dbReference>
<feature type="transmembrane region" description="Helical" evidence="4">
    <location>
        <begin position="85"/>
        <end position="104"/>
    </location>
</feature>
<dbReference type="SUPFAM" id="SSF81324">
    <property type="entry name" value="Voltage-gated potassium channels"/>
    <property type="match status" value="1"/>
</dbReference>
<dbReference type="AlphaFoldDB" id="A0A5N5F6M5"/>
<feature type="region of interest" description="Disordered" evidence="3">
    <location>
        <begin position="655"/>
        <end position="682"/>
    </location>
</feature>
<feature type="transmembrane region" description="Helical" evidence="4">
    <location>
        <begin position="46"/>
        <end position="65"/>
    </location>
</feature>
<organism evidence="6 7">
    <name type="scientific">Pyrus ussuriensis x Pyrus communis</name>
    <dbReference type="NCBI Taxonomy" id="2448454"/>
    <lineage>
        <taxon>Eukaryota</taxon>
        <taxon>Viridiplantae</taxon>
        <taxon>Streptophyta</taxon>
        <taxon>Embryophyta</taxon>
        <taxon>Tracheophyta</taxon>
        <taxon>Spermatophyta</taxon>
        <taxon>Magnoliopsida</taxon>
        <taxon>eudicotyledons</taxon>
        <taxon>Gunneridae</taxon>
        <taxon>Pentapetalae</taxon>
        <taxon>rosids</taxon>
        <taxon>fabids</taxon>
        <taxon>Rosales</taxon>
        <taxon>Rosaceae</taxon>
        <taxon>Amygdaloideae</taxon>
        <taxon>Maleae</taxon>
        <taxon>Pyrus</taxon>
    </lineage>
</organism>
<feature type="transmembrane region" description="Helical" evidence="4">
    <location>
        <begin position="247"/>
        <end position="264"/>
    </location>
</feature>
<dbReference type="Proteomes" id="UP000327157">
    <property type="component" value="Chromosome 7"/>
</dbReference>
<evidence type="ECO:0000313" key="6">
    <source>
        <dbReference type="EMBL" id="KAB2596820.1"/>
    </source>
</evidence>
<feature type="domain" description="Cyclic nucleotide-binding" evidence="5">
    <location>
        <begin position="515"/>
        <end position="615"/>
    </location>
</feature>
<dbReference type="CDD" id="cd00038">
    <property type="entry name" value="CAP_ED"/>
    <property type="match status" value="1"/>
</dbReference>
<feature type="transmembrane region" description="Helical" evidence="4">
    <location>
        <begin position="215"/>
        <end position="235"/>
    </location>
</feature>
<keyword evidence="1" id="KW-0813">Transport</keyword>
<dbReference type="GO" id="GO:0016020">
    <property type="term" value="C:membrane"/>
    <property type="evidence" value="ECO:0007669"/>
    <property type="project" value="UniProtKB-SubCell"/>
</dbReference>
<keyword evidence="4" id="KW-0812">Transmembrane</keyword>
<evidence type="ECO:0000259" key="5">
    <source>
        <dbReference type="PROSITE" id="PS50042"/>
    </source>
</evidence>
<dbReference type="InterPro" id="IPR014710">
    <property type="entry name" value="RmlC-like_jellyroll"/>
</dbReference>
<dbReference type="Gene3D" id="2.60.120.10">
    <property type="entry name" value="Jelly Rolls"/>
    <property type="match status" value="1"/>
</dbReference>
<name>A0A5N5F6M5_9ROSA</name>
<dbReference type="PANTHER" id="PTHR45651">
    <property type="entry name" value="CYCLIC NUCLEOTIDE-GATED ION CHANNEL 15-RELATED-RELATED"/>
    <property type="match status" value="1"/>
</dbReference>
<keyword evidence="7" id="KW-1185">Reference proteome</keyword>
<dbReference type="PROSITE" id="PS50042">
    <property type="entry name" value="CNMP_BINDING_3"/>
    <property type="match status" value="1"/>
</dbReference>
<protein>
    <submittedName>
        <fullName evidence="6">Cyclic nucleotide-gated ion channel 1-like</fullName>
    </submittedName>
</protein>
<reference evidence="7" key="2">
    <citation type="submission" date="2019-10" db="EMBL/GenBank/DDBJ databases">
        <title>A de novo genome assembly of a pear dwarfing rootstock.</title>
        <authorList>
            <person name="Wang F."/>
            <person name="Wang J."/>
            <person name="Li S."/>
            <person name="Zhang Y."/>
            <person name="Fang M."/>
            <person name="Ma L."/>
            <person name="Zhao Y."/>
            <person name="Jiang S."/>
        </authorList>
    </citation>
    <scope>NUCLEOTIDE SEQUENCE [LARGE SCALE GENOMIC DNA]</scope>
</reference>
<feature type="transmembrane region" description="Helical" evidence="4">
    <location>
        <begin position="151"/>
        <end position="170"/>
    </location>
</feature>